<dbReference type="Proteomes" id="UP000319976">
    <property type="component" value="Chromosome"/>
</dbReference>
<organism evidence="6 7">
    <name type="scientific">Calycomorphotria hydatis</name>
    <dbReference type="NCBI Taxonomy" id="2528027"/>
    <lineage>
        <taxon>Bacteria</taxon>
        <taxon>Pseudomonadati</taxon>
        <taxon>Planctomycetota</taxon>
        <taxon>Planctomycetia</taxon>
        <taxon>Planctomycetales</taxon>
        <taxon>Planctomycetaceae</taxon>
        <taxon>Calycomorphotria</taxon>
    </lineage>
</organism>
<feature type="domain" description="RNA polymerase sigma-70 region 2" evidence="5">
    <location>
        <begin position="23"/>
        <end position="85"/>
    </location>
</feature>
<dbReference type="GO" id="GO:0016987">
    <property type="term" value="F:sigma factor activity"/>
    <property type="evidence" value="ECO:0007669"/>
    <property type="project" value="UniProtKB-KW"/>
</dbReference>
<dbReference type="PANTHER" id="PTHR43133">
    <property type="entry name" value="RNA POLYMERASE ECF-TYPE SIGMA FACTO"/>
    <property type="match status" value="1"/>
</dbReference>
<dbReference type="InterPro" id="IPR013324">
    <property type="entry name" value="RNA_pol_sigma_r3/r4-like"/>
</dbReference>
<keyword evidence="2" id="KW-0805">Transcription regulation</keyword>
<accession>A0A517TAS6</accession>
<evidence type="ECO:0000256" key="3">
    <source>
        <dbReference type="ARBA" id="ARBA00023082"/>
    </source>
</evidence>
<dbReference type="Gene3D" id="1.10.10.10">
    <property type="entry name" value="Winged helix-like DNA-binding domain superfamily/Winged helix DNA-binding domain"/>
    <property type="match status" value="1"/>
</dbReference>
<dbReference type="RefSeq" id="WP_145263503.1">
    <property type="nucleotide sequence ID" value="NZ_CP036316.1"/>
</dbReference>
<keyword evidence="7" id="KW-1185">Reference proteome</keyword>
<dbReference type="InterPro" id="IPR036388">
    <property type="entry name" value="WH-like_DNA-bd_sf"/>
</dbReference>
<dbReference type="InterPro" id="IPR014284">
    <property type="entry name" value="RNA_pol_sigma-70_dom"/>
</dbReference>
<evidence type="ECO:0000256" key="1">
    <source>
        <dbReference type="ARBA" id="ARBA00010641"/>
    </source>
</evidence>
<dbReference type="NCBIfam" id="TIGR02937">
    <property type="entry name" value="sigma70-ECF"/>
    <property type="match status" value="1"/>
</dbReference>
<protein>
    <submittedName>
        <fullName evidence="6">RNA polymerase sigma factor</fullName>
    </submittedName>
</protein>
<dbReference type="GO" id="GO:0006352">
    <property type="term" value="P:DNA-templated transcription initiation"/>
    <property type="evidence" value="ECO:0007669"/>
    <property type="project" value="InterPro"/>
</dbReference>
<evidence type="ECO:0000256" key="4">
    <source>
        <dbReference type="ARBA" id="ARBA00023163"/>
    </source>
</evidence>
<dbReference type="AlphaFoldDB" id="A0A517TAS6"/>
<dbReference type="Pfam" id="PF04542">
    <property type="entry name" value="Sigma70_r2"/>
    <property type="match status" value="1"/>
</dbReference>
<dbReference type="NCBIfam" id="TIGR02989">
    <property type="entry name" value="Sig-70_gvs1"/>
    <property type="match status" value="1"/>
</dbReference>
<dbReference type="OrthoDB" id="6383365at2"/>
<dbReference type="SUPFAM" id="SSF88659">
    <property type="entry name" value="Sigma3 and sigma4 domains of RNA polymerase sigma factors"/>
    <property type="match status" value="1"/>
</dbReference>
<dbReference type="InterPro" id="IPR007627">
    <property type="entry name" value="RNA_pol_sigma70_r2"/>
</dbReference>
<evidence type="ECO:0000313" key="6">
    <source>
        <dbReference type="EMBL" id="QDT65472.1"/>
    </source>
</evidence>
<dbReference type="EMBL" id="CP036316">
    <property type="protein sequence ID" value="QDT65472.1"/>
    <property type="molecule type" value="Genomic_DNA"/>
</dbReference>
<reference evidence="6 7" key="1">
    <citation type="submission" date="2019-02" db="EMBL/GenBank/DDBJ databases">
        <title>Deep-cultivation of Planctomycetes and their phenomic and genomic characterization uncovers novel biology.</title>
        <authorList>
            <person name="Wiegand S."/>
            <person name="Jogler M."/>
            <person name="Boedeker C."/>
            <person name="Pinto D."/>
            <person name="Vollmers J."/>
            <person name="Rivas-Marin E."/>
            <person name="Kohn T."/>
            <person name="Peeters S.H."/>
            <person name="Heuer A."/>
            <person name="Rast P."/>
            <person name="Oberbeckmann S."/>
            <person name="Bunk B."/>
            <person name="Jeske O."/>
            <person name="Meyerdierks A."/>
            <person name="Storesund J.E."/>
            <person name="Kallscheuer N."/>
            <person name="Luecker S."/>
            <person name="Lage O.M."/>
            <person name="Pohl T."/>
            <person name="Merkel B.J."/>
            <person name="Hornburger P."/>
            <person name="Mueller R.-W."/>
            <person name="Bruemmer F."/>
            <person name="Labrenz M."/>
            <person name="Spormann A.M."/>
            <person name="Op den Camp H."/>
            <person name="Overmann J."/>
            <person name="Amann R."/>
            <person name="Jetten M.S.M."/>
            <person name="Mascher T."/>
            <person name="Medema M.H."/>
            <person name="Devos D.P."/>
            <person name="Kaster A.-K."/>
            <person name="Ovreas L."/>
            <person name="Rohde M."/>
            <person name="Galperin M.Y."/>
            <person name="Jogler C."/>
        </authorList>
    </citation>
    <scope>NUCLEOTIDE SEQUENCE [LARGE SCALE GENOMIC DNA]</scope>
    <source>
        <strain evidence="6 7">V22</strain>
    </source>
</reference>
<name>A0A517TAS6_9PLAN</name>
<dbReference type="SUPFAM" id="SSF88946">
    <property type="entry name" value="Sigma2 domain of RNA polymerase sigma factors"/>
    <property type="match status" value="1"/>
</dbReference>
<comment type="similarity">
    <text evidence="1">Belongs to the sigma-70 factor family. ECF subfamily.</text>
</comment>
<sequence length="179" mass="20958">MQKFSAQFESSDDWFIQRLMPVQSRLYGYIASLVPARTDAEDLFQKTTLTAWQHRRDYDPERDFFAWACGIARNHVRHHFRDLQKTRVVLSSEVVDQMTARVCSNDETLLHRHRALAGCLEKLPDAQRSLIERFYASEKSVRQFATQQSESLEAIYKQLQRIRFALGDCIERTLSREGA</sequence>
<proteinExistence type="inferred from homology"/>
<evidence type="ECO:0000256" key="2">
    <source>
        <dbReference type="ARBA" id="ARBA00023015"/>
    </source>
</evidence>
<evidence type="ECO:0000313" key="7">
    <source>
        <dbReference type="Proteomes" id="UP000319976"/>
    </source>
</evidence>
<keyword evidence="4" id="KW-0804">Transcription</keyword>
<dbReference type="InterPro" id="IPR014331">
    <property type="entry name" value="RNA_pol_sigma70_ECF_RHOBA"/>
</dbReference>
<gene>
    <name evidence="6" type="ORF">V22_27260</name>
</gene>
<evidence type="ECO:0000259" key="5">
    <source>
        <dbReference type="Pfam" id="PF04542"/>
    </source>
</evidence>
<dbReference type="Gene3D" id="1.10.1740.10">
    <property type="match status" value="1"/>
</dbReference>
<dbReference type="InterPro" id="IPR013325">
    <property type="entry name" value="RNA_pol_sigma_r2"/>
</dbReference>
<dbReference type="KEGG" id="chya:V22_27260"/>
<keyword evidence="3" id="KW-0731">Sigma factor</keyword>
<dbReference type="PANTHER" id="PTHR43133:SF51">
    <property type="entry name" value="RNA POLYMERASE SIGMA FACTOR"/>
    <property type="match status" value="1"/>
</dbReference>
<dbReference type="InterPro" id="IPR039425">
    <property type="entry name" value="RNA_pol_sigma-70-like"/>
</dbReference>